<organism evidence="6 7">
    <name type="scientific">Grylomicrobium aquisgranensis</name>
    <dbReference type="NCBI Taxonomy" id="2926318"/>
    <lineage>
        <taxon>Bacteria</taxon>
        <taxon>Bacillati</taxon>
        <taxon>Bacillota</taxon>
        <taxon>Erysipelotrichia</taxon>
        <taxon>Erysipelotrichales</taxon>
        <taxon>Erysipelotrichaceae</taxon>
        <taxon>Grylomicrobium</taxon>
    </lineage>
</organism>
<evidence type="ECO:0000256" key="2">
    <source>
        <dbReference type="ARBA" id="ARBA00022963"/>
    </source>
</evidence>
<dbReference type="AlphaFoldDB" id="A0AB35U2G5"/>
<dbReference type="InterPro" id="IPR002641">
    <property type="entry name" value="PNPLA_dom"/>
</dbReference>
<dbReference type="GO" id="GO:0016787">
    <property type="term" value="F:hydrolase activity"/>
    <property type="evidence" value="ECO:0007669"/>
    <property type="project" value="UniProtKB-UniRule"/>
</dbReference>
<reference evidence="6 7" key="1">
    <citation type="submission" date="2022-03" db="EMBL/GenBank/DDBJ databases">
        <title>Novel taxa within the pig intestine.</title>
        <authorList>
            <person name="Wylensek D."/>
            <person name="Bishof K."/>
            <person name="Afrizal A."/>
            <person name="Clavel T."/>
        </authorList>
    </citation>
    <scope>NUCLEOTIDE SEQUENCE [LARGE SCALE GENOMIC DNA]</scope>
    <source>
        <strain evidence="6 7">CLA-KB-P133</strain>
    </source>
</reference>
<evidence type="ECO:0000313" key="6">
    <source>
        <dbReference type="EMBL" id="MDX8419963.1"/>
    </source>
</evidence>
<keyword evidence="2 4" id="KW-0442">Lipid degradation</keyword>
<dbReference type="EMBL" id="JALBUR010000018">
    <property type="protein sequence ID" value="MDX8419963.1"/>
    <property type="molecule type" value="Genomic_DNA"/>
</dbReference>
<feature type="short sequence motif" description="DGA/G" evidence="4">
    <location>
        <begin position="159"/>
        <end position="161"/>
    </location>
</feature>
<comment type="caution">
    <text evidence="6">The sequence shown here is derived from an EMBL/GenBank/DDBJ whole genome shotgun (WGS) entry which is preliminary data.</text>
</comment>
<dbReference type="InterPro" id="IPR016035">
    <property type="entry name" value="Acyl_Trfase/lysoPLipase"/>
</dbReference>
<dbReference type="CDD" id="cd07208">
    <property type="entry name" value="Pat_hypo_Ecoli_yjju_like"/>
    <property type="match status" value="1"/>
</dbReference>
<feature type="active site" description="Proton acceptor" evidence="4">
    <location>
        <position position="159"/>
    </location>
</feature>
<keyword evidence="3 4" id="KW-0443">Lipid metabolism</keyword>
<dbReference type="Pfam" id="PF19890">
    <property type="entry name" value="DUF6363"/>
    <property type="match status" value="1"/>
</dbReference>
<feature type="active site" description="Nucleophile" evidence="4">
    <location>
        <position position="38"/>
    </location>
</feature>
<protein>
    <submittedName>
        <fullName evidence="6">Patatin family protein</fullName>
    </submittedName>
</protein>
<evidence type="ECO:0000256" key="3">
    <source>
        <dbReference type="ARBA" id="ARBA00023098"/>
    </source>
</evidence>
<comment type="caution">
    <text evidence="4">Lacks conserved residue(s) required for the propagation of feature annotation.</text>
</comment>
<evidence type="ECO:0000313" key="7">
    <source>
        <dbReference type="Proteomes" id="UP001286174"/>
    </source>
</evidence>
<proteinExistence type="predicted"/>
<dbReference type="InterPro" id="IPR050301">
    <property type="entry name" value="NTE"/>
</dbReference>
<dbReference type="InterPro" id="IPR045943">
    <property type="entry name" value="DUF6363"/>
</dbReference>
<dbReference type="RefSeq" id="WP_370596213.1">
    <property type="nucleotide sequence ID" value="NZ_JALBUR010000018.1"/>
</dbReference>
<dbReference type="PANTHER" id="PTHR14226">
    <property type="entry name" value="NEUROPATHY TARGET ESTERASE/SWISS CHEESE D.MELANOGASTER"/>
    <property type="match status" value="1"/>
</dbReference>
<dbReference type="SUPFAM" id="SSF52151">
    <property type="entry name" value="FabD/lysophospholipase-like"/>
    <property type="match status" value="1"/>
</dbReference>
<keyword evidence="7" id="KW-1185">Reference proteome</keyword>
<dbReference type="GO" id="GO:0016042">
    <property type="term" value="P:lipid catabolic process"/>
    <property type="evidence" value="ECO:0007669"/>
    <property type="project" value="UniProtKB-UniRule"/>
</dbReference>
<dbReference type="PROSITE" id="PS51635">
    <property type="entry name" value="PNPLA"/>
    <property type="match status" value="1"/>
</dbReference>
<sequence length="283" mass="32180">MKKGLVLEGGAMRGLFTAGVLDVLMENDVVFDGVIGVSAGAAFGCNYKSKQIGRCIRYNKRFAHERNYCSLYSLLKTGNLYNAEFCYHRLPDELDVMDNDTYVKNPCEFWCVATDIETGKPVYHEIKTMDEEGLEWERASASMPIVSRPVIIHGQKLLDGGLSDSIPLAFFEKIGYDRNVVVLTQPDGYTKHPQKGMTLMRPLLHQYPAVLDLLAHRHEAYNAQLQQVHRAQREGRAFVIQPQLPLEIGKTEHDPEKMEEIYQIGRQEASRQLADLKKFLMTK</sequence>
<dbReference type="PANTHER" id="PTHR14226:SF25">
    <property type="entry name" value="PHOSPHOESTERASE"/>
    <property type="match status" value="1"/>
</dbReference>
<name>A0AB35U2G5_9FIRM</name>
<evidence type="ECO:0000256" key="4">
    <source>
        <dbReference type="PROSITE-ProRule" id="PRU01161"/>
    </source>
</evidence>
<feature type="short sequence motif" description="GXSXG" evidence="4">
    <location>
        <begin position="36"/>
        <end position="40"/>
    </location>
</feature>
<evidence type="ECO:0000259" key="5">
    <source>
        <dbReference type="PROSITE" id="PS51635"/>
    </source>
</evidence>
<dbReference type="Proteomes" id="UP001286174">
    <property type="component" value="Unassembled WGS sequence"/>
</dbReference>
<accession>A0AB35U2G5</accession>
<gene>
    <name evidence="6" type="ORF">MOZ60_07625</name>
</gene>
<evidence type="ECO:0000256" key="1">
    <source>
        <dbReference type="ARBA" id="ARBA00022801"/>
    </source>
</evidence>
<dbReference type="Pfam" id="PF01734">
    <property type="entry name" value="Patatin"/>
    <property type="match status" value="1"/>
</dbReference>
<feature type="domain" description="PNPLA" evidence="5">
    <location>
        <begin position="5"/>
        <end position="172"/>
    </location>
</feature>
<keyword evidence="1 4" id="KW-0378">Hydrolase</keyword>
<dbReference type="InterPro" id="IPR037483">
    <property type="entry name" value="YjjU-like"/>
</dbReference>
<dbReference type="Gene3D" id="3.40.1090.10">
    <property type="entry name" value="Cytosolic phospholipase A2 catalytic domain"/>
    <property type="match status" value="2"/>
</dbReference>